<evidence type="ECO:0000256" key="6">
    <source>
        <dbReference type="ARBA" id="ARBA00022605"/>
    </source>
</evidence>
<organism evidence="16 17">
    <name type="scientific">Candidatus Mcinerneyibacterium aminivorans</name>
    <dbReference type="NCBI Taxonomy" id="2703815"/>
    <lineage>
        <taxon>Bacteria</taxon>
        <taxon>Candidatus Macinerneyibacteriota</taxon>
        <taxon>Candidatus Mcinerneyibacteria</taxon>
        <taxon>Candidatus Mcinerneyibacteriales</taxon>
        <taxon>Candidatus Mcinerneyibacteriaceae</taxon>
        <taxon>Candidatus Mcinerneyibacterium</taxon>
    </lineage>
</organism>
<feature type="domain" description="Aspartate/homoserine dehydrogenase NAD-binding" evidence="15">
    <location>
        <begin position="10"/>
        <end position="120"/>
    </location>
</feature>
<evidence type="ECO:0000256" key="11">
    <source>
        <dbReference type="PIRSR" id="PIRSR036497-2"/>
    </source>
</evidence>
<gene>
    <name evidence="16" type="ORF">FXF47_07935</name>
</gene>
<evidence type="ECO:0000259" key="14">
    <source>
        <dbReference type="Pfam" id="PF00742"/>
    </source>
</evidence>
<dbReference type="Proteomes" id="UP000324143">
    <property type="component" value="Unassembled WGS sequence"/>
</dbReference>
<evidence type="ECO:0000259" key="15">
    <source>
        <dbReference type="Pfam" id="PF03447"/>
    </source>
</evidence>
<feature type="binding site" evidence="11">
    <location>
        <begin position="10"/>
        <end position="15"/>
    </location>
    <ligand>
        <name>NADP(+)</name>
        <dbReference type="ChEBI" id="CHEBI:58349"/>
    </ligand>
</feature>
<dbReference type="GO" id="GO:0004412">
    <property type="term" value="F:homoserine dehydrogenase activity"/>
    <property type="evidence" value="ECO:0007669"/>
    <property type="project" value="UniProtKB-EC"/>
</dbReference>
<dbReference type="SUPFAM" id="SSF55347">
    <property type="entry name" value="Glyceraldehyde-3-phosphate dehydrogenase-like, C-terminal domain"/>
    <property type="match status" value="1"/>
</dbReference>
<feature type="binding site" evidence="11">
    <location>
        <position position="181"/>
    </location>
    <ligand>
        <name>L-homoserine</name>
        <dbReference type="ChEBI" id="CHEBI:57476"/>
    </ligand>
</feature>
<dbReference type="SUPFAM" id="SSF51735">
    <property type="entry name" value="NAD(P)-binding Rossmann-fold domains"/>
    <property type="match status" value="1"/>
</dbReference>
<dbReference type="NCBIfam" id="NF004976">
    <property type="entry name" value="PRK06349.1"/>
    <property type="match status" value="1"/>
</dbReference>
<dbReference type="PANTHER" id="PTHR43331:SF1">
    <property type="entry name" value="HOMOSERINE DEHYDROGENASE"/>
    <property type="match status" value="1"/>
</dbReference>
<comment type="caution">
    <text evidence="16">The sequence shown here is derived from an EMBL/GenBank/DDBJ whole genome shotgun (WGS) entry which is preliminary data.</text>
</comment>
<name>A0A5D0MCI0_9BACT</name>
<keyword evidence="17" id="KW-1185">Reference proteome</keyword>
<dbReference type="EMBL" id="VSIX01000089">
    <property type="protein sequence ID" value="TYB30696.1"/>
    <property type="molecule type" value="Genomic_DNA"/>
</dbReference>
<dbReference type="GO" id="GO:0050661">
    <property type="term" value="F:NADP binding"/>
    <property type="evidence" value="ECO:0007669"/>
    <property type="project" value="InterPro"/>
</dbReference>
<dbReference type="Pfam" id="PF03447">
    <property type="entry name" value="NAD_binding_3"/>
    <property type="match status" value="1"/>
</dbReference>
<comment type="pathway">
    <text evidence="2 12">Amino-acid biosynthesis; L-methionine biosynthesis via de novo pathway; L-homoserine from L-aspartate: step 3/3.</text>
</comment>
<evidence type="ECO:0000256" key="12">
    <source>
        <dbReference type="RuleBase" id="RU000579"/>
    </source>
</evidence>
<evidence type="ECO:0000256" key="3">
    <source>
        <dbReference type="ARBA" id="ARBA00006753"/>
    </source>
</evidence>
<evidence type="ECO:0000256" key="2">
    <source>
        <dbReference type="ARBA" id="ARBA00005062"/>
    </source>
</evidence>
<evidence type="ECO:0000256" key="1">
    <source>
        <dbReference type="ARBA" id="ARBA00005056"/>
    </source>
</evidence>
<evidence type="ECO:0000256" key="9">
    <source>
        <dbReference type="ARBA" id="ARBA00023167"/>
    </source>
</evidence>
<evidence type="ECO:0000256" key="7">
    <source>
        <dbReference type="ARBA" id="ARBA00022697"/>
    </source>
</evidence>
<dbReference type="UniPathway" id="UPA00050">
    <property type="reaction ID" value="UER00063"/>
</dbReference>
<dbReference type="FunFam" id="3.30.360.10:FF:000005">
    <property type="entry name" value="Homoserine dehydrogenase"/>
    <property type="match status" value="1"/>
</dbReference>
<comment type="pathway">
    <text evidence="1 12">Amino-acid biosynthesis; L-threonine biosynthesis; L-threonine from L-aspartate: step 3/5.</text>
</comment>
<feature type="active site" description="Proton donor" evidence="10">
    <location>
        <position position="196"/>
    </location>
</feature>
<keyword evidence="11 12" id="KW-0521">NADP</keyword>
<keyword evidence="7 12" id="KW-0791">Threonine biosynthesis</keyword>
<keyword evidence="8 12" id="KW-0560">Oxidoreductase</keyword>
<keyword evidence="6 12" id="KW-0028">Amino-acid biosynthesis</keyword>
<evidence type="ECO:0000256" key="8">
    <source>
        <dbReference type="ARBA" id="ARBA00023002"/>
    </source>
</evidence>
<proteinExistence type="inferred from homology"/>
<dbReference type="AlphaFoldDB" id="A0A5D0MCI0"/>
<comment type="catalytic activity">
    <reaction evidence="12">
        <text>L-homoserine + NADP(+) = L-aspartate 4-semialdehyde + NADPH + H(+)</text>
        <dbReference type="Rhea" id="RHEA:15761"/>
        <dbReference type="ChEBI" id="CHEBI:15378"/>
        <dbReference type="ChEBI" id="CHEBI:57476"/>
        <dbReference type="ChEBI" id="CHEBI:57783"/>
        <dbReference type="ChEBI" id="CHEBI:58349"/>
        <dbReference type="ChEBI" id="CHEBI:537519"/>
        <dbReference type="EC" id="1.1.1.3"/>
    </reaction>
</comment>
<keyword evidence="9 12" id="KW-0486">Methionine biosynthesis</keyword>
<dbReference type="Gene3D" id="3.40.50.720">
    <property type="entry name" value="NAD(P)-binding Rossmann-like Domain"/>
    <property type="match status" value="1"/>
</dbReference>
<evidence type="ECO:0000256" key="13">
    <source>
        <dbReference type="RuleBase" id="RU004171"/>
    </source>
</evidence>
<feature type="binding site" evidence="11">
    <location>
        <position position="96"/>
    </location>
    <ligand>
        <name>NADPH</name>
        <dbReference type="ChEBI" id="CHEBI:57783"/>
    </ligand>
</feature>
<dbReference type="PIRSF" id="PIRSF036497">
    <property type="entry name" value="HDH_short"/>
    <property type="match status" value="1"/>
</dbReference>
<dbReference type="GO" id="GO:0009088">
    <property type="term" value="P:threonine biosynthetic process"/>
    <property type="evidence" value="ECO:0007669"/>
    <property type="project" value="UniProtKB-UniPathway"/>
</dbReference>
<dbReference type="Gene3D" id="3.30.360.10">
    <property type="entry name" value="Dihydrodipicolinate Reductase, domain 2"/>
    <property type="match status" value="1"/>
</dbReference>
<evidence type="ECO:0000256" key="4">
    <source>
        <dbReference type="ARBA" id="ARBA00013213"/>
    </source>
</evidence>
<dbReference type="InterPro" id="IPR019811">
    <property type="entry name" value="HDH_CS"/>
</dbReference>
<reference evidence="16" key="1">
    <citation type="submission" date="2019-08" db="EMBL/GenBank/DDBJ databases">
        <title>Genomic characterization of a novel candidate phylum (ARYD3) from a high temperature, high salinity tertiary oil reservoir in north central Oklahoma, USA.</title>
        <authorList>
            <person name="Youssef N.H."/>
            <person name="Yadav A."/>
            <person name="Elshahed M.S."/>
        </authorList>
    </citation>
    <scope>NUCLEOTIDE SEQUENCE [LARGE SCALE GENOMIC DNA]</scope>
    <source>
        <strain evidence="16">ARYD3</strain>
    </source>
</reference>
<dbReference type="InterPro" id="IPR001342">
    <property type="entry name" value="HDH_cat"/>
</dbReference>
<evidence type="ECO:0000313" key="17">
    <source>
        <dbReference type="Proteomes" id="UP000324143"/>
    </source>
</evidence>
<evidence type="ECO:0000313" key="16">
    <source>
        <dbReference type="EMBL" id="TYB30696.1"/>
    </source>
</evidence>
<dbReference type="EC" id="1.1.1.3" evidence="4 12"/>
<protein>
    <recommendedName>
        <fullName evidence="5 12">Homoserine dehydrogenase</fullName>
        <ecNumber evidence="4 12">1.1.1.3</ecNumber>
    </recommendedName>
</protein>
<feature type="domain" description="Homoserine dehydrogenase catalytic" evidence="14">
    <location>
        <begin position="128"/>
        <end position="306"/>
    </location>
</feature>
<evidence type="ECO:0000256" key="10">
    <source>
        <dbReference type="PIRSR" id="PIRSR036497-1"/>
    </source>
</evidence>
<dbReference type="InterPro" id="IPR005106">
    <property type="entry name" value="Asp/hSer_DH_NAD-bd"/>
</dbReference>
<dbReference type="InterPro" id="IPR036291">
    <property type="entry name" value="NAD(P)-bd_dom_sf"/>
</dbReference>
<dbReference type="UniPathway" id="UPA00051">
    <property type="reaction ID" value="UER00465"/>
</dbReference>
<dbReference type="InterPro" id="IPR022697">
    <property type="entry name" value="HDH_short"/>
</dbReference>
<sequence>MKPLKVGIIGLGTVGLSLYKILKKRKDLNIEIVSLCDKNNKVKIHKQDRYKFETDYKKTLNSDAEIIIELIGGLNPAETIIKKALKNGKNIITANKELLAKKGKNLFNLADKKNKSIKYEASVGGAIPIISNLKRLKTINTIKSIKGILNGTTNYILSQMHTNDISFSLALQKAQKNGFAEENPALDISGKDAIYKTILLTFTAFNKWINFSNVKSNGIKKISIEDIQKAKSSGKKIKLICTVKKLDHNPTIKVAAEEIDASSNFYNIENEFNAVEINGEFFDSLLFKGKGAGGFPTASSVLSNILEFRP</sequence>
<accession>A0A5D0MCI0</accession>
<dbReference type="Pfam" id="PF00742">
    <property type="entry name" value="Homoserine_dh"/>
    <property type="match status" value="1"/>
</dbReference>
<dbReference type="PANTHER" id="PTHR43331">
    <property type="entry name" value="HOMOSERINE DEHYDROGENASE"/>
    <property type="match status" value="1"/>
</dbReference>
<dbReference type="PROSITE" id="PS01042">
    <property type="entry name" value="HOMOSER_DHGENASE"/>
    <property type="match status" value="1"/>
</dbReference>
<comment type="similarity">
    <text evidence="3 13">Belongs to the homoserine dehydrogenase family.</text>
</comment>
<evidence type="ECO:0000256" key="5">
    <source>
        <dbReference type="ARBA" id="ARBA00013376"/>
    </source>
</evidence>
<dbReference type="GO" id="GO:0009086">
    <property type="term" value="P:methionine biosynthetic process"/>
    <property type="evidence" value="ECO:0007669"/>
    <property type="project" value="UniProtKB-KW"/>
</dbReference>